<keyword evidence="3" id="KW-0808">Transferase</keyword>
<dbReference type="InterPro" id="IPR013767">
    <property type="entry name" value="PAS_fold"/>
</dbReference>
<dbReference type="InterPro" id="IPR011006">
    <property type="entry name" value="CheY-like_superfamily"/>
</dbReference>
<dbReference type="SUPFAM" id="SSF55781">
    <property type="entry name" value="GAF domain-like"/>
    <property type="match status" value="1"/>
</dbReference>
<dbReference type="InterPro" id="IPR000700">
    <property type="entry name" value="PAS-assoc_C"/>
</dbReference>
<feature type="domain" description="PAC" evidence="8">
    <location>
        <begin position="519"/>
        <end position="570"/>
    </location>
</feature>
<evidence type="ECO:0000259" key="7">
    <source>
        <dbReference type="PROSITE" id="PS50112"/>
    </source>
</evidence>
<dbReference type="SUPFAM" id="SSF47384">
    <property type="entry name" value="Homodimeric domain of signal transducing histidine kinase"/>
    <property type="match status" value="1"/>
</dbReference>
<dbReference type="EMBL" id="JAQNDK010000005">
    <property type="protein sequence ID" value="MDC0684749.1"/>
    <property type="molecule type" value="Genomic_DNA"/>
</dbReference>
<keyword evidence="5" id="KW-0597">Phosphoprotein</keyword>
<dbReference type="SMART" id="SM00448">
    <property type="entry name" value="REC"/>
    <property type="match status" value="1"/>
</dbReference>
<dbReference type="RefSeq" id="WP_272102871.1">
    <property type="nucleotide sequence ID" value="NZ_JAQNDK010000005.1"/>
</dbReference>
<dbReference type="Gene3D" id="3.40.50.2300">
    <property type="match status" value="1"/>
</dbReference>
<dbReference type="InterPro" id="IPR035965">
    <property type="entry name" value="PAS-like_dom_sf"/>
</dbReference>
<dbReference type="SMART" id="SM00065">
    <property type="entry name" value="GAF"/>
    <property type="match status" value="1"/>
</dbReference>
<dbReference type="InterPro" id="IPR001789">
    <property type="entry name" value="Sig_transdc_resp-reg_receiver"/>
</dbReference>
<organism evidence="9 10">
    <name type="scientific">Sorangium atrum</name>
    <dbReference type="NCBI Taxonomy" id="2995308"/>
    <lineage>
        <taxon>Bacteria</taxon>
        <taxon>Pseudomonadati</taxon>
        <taxon>Myxococcota</taxon>
        <taxon>Polyangia</taxon>
        <taxon>Polyangiales</taxon>
        <taxon>Polyangiaceae</taxon>
        <taxon>Sorangium</taxon>
    </lineage>
</organism>
<dbReference type="PANTHER" id="PTHR43047:SF72">
    <property type="entry name" value="OSMOSENSING HISTIDINE PROTEIN KINASE SLN1"/>
    <property type="match status" value="1"/>
</dbReference>
<dbReference type="NCBIfam" id="TIGR00229">
    <property type="entry name" value="sensory_box"/>
    <property type="match status" value="2"/>
</dbReference>
<evidence type="ECO:0000256" key="4">
    <source>
        <dbReference type="ARBA" id="ARBA00022777"/>
    </source>
</evidence>
<comment type="catalytic activity">
    <reaction evidence="1">
        <text>ATP + protein L-histidine = ADP + protein N-phospho-L-histidine.</text>
        <dbReference type="EC" id="2.7.13.3"/>
    </reaction>
</comment>
<feature type="modified residue" description="4-aspartylphosphate" evidence="5">
    <location>
        <position position="55"/>
    </location>
</feature>
<gene>
    <name evidence="9" type="ORF">POL72_43940</name>
</gene>
<dbReference type="Pfam" id="PF00989">
    <property type="entry name" value="PAS"/>
    <property type="match status" value="2"/>
</dbReference>
<feature type="domain" description="PAS" evidence="7">
    <location>
        <begin position="443"/>
        <end position="514"/>
    </location>
</feature>
<dbReference type="InterPro" id="IPR036097">
    <property type="entry name" value="HisK_dim/P_sf"/>
</dbReference>
<dbReference type="PROSITE" id="PS50112">
    <property type="entry name" value="PAS"/>
    <property type="match status" value="2"/>
</dbReference>
<dbReference type="SUPFAM" id="SSF52172">
    <property type="entry name" value="CheY-like"/>
    <property type="match status" value="1"/>
</dbReference>
<comment type="caution">
    <text evidence="9">The sequence shown here is derived from an EMBL/GenBank/DDBJ whole genome shotgun (WGS) entry which is preliminary data.</text>
</comment>
<dbReference type="PANTHER" id="PTHR43047">
    <property type="entry name" value="TWO-COMPONENT HISTIDINE PROTEIN KINASE"/>
    <property type="match status" value="1"/>
</dbReference>
<dbReference type="SMART" id="SM00091">
    <property type="entry name" value="PAS"/>
    <property type="match status" value="2"/>
</dbReference>
<dbReference type="EC" id="2.7.13.3" evidence="2"/>
<dbReference type="CDD" id="cd00130">
    <property type="entry name" value="PAS"/>
    <property type="match status" value="2"/>
</dbReference>
<dbReference type="SMART" id="SM00388">
    <property type="entry name" value="HisKA"/>
    <property type="match status" value="1"/>
</dbReference>
<dbReference type="Pfam" id="PF00512">
    <property type="entry name" value="HisKA"/>
    <property type="match status" value="1"/>
</dbReference>
<evidence type="ECO:0000256" key="3">
    <source>
        <dbReference type="ARBA" id="ARBA00022679"/>
    </source>
</evidence>
<dbReference type="Pfam" id="PF01590">
    <property type="entry name" value="GAF"/>
    <property type="match status" value="1"/>
</dbReference>
<dbReference type="Gene3D" id="3.30.450.40">
    <property type="match status" value="1"/>
</dbReference>
<feature type="domain" description="Response regulatory" evidence="6">
    <location>
        <begin position="6"/>
        <end position="122"/>
    </location>
</feature>
<feature type="domain" description="PAS" evidence="7">
    <location>
        <begin position="319"/>
        <end position="389"/>
    </location>
</feature>
<accession>A0ABT5CG16</accession>
<reference evidence="9 10" key="1">
    <citation type="submission" date="2023-01" db="EMBL/GenBank/DDBJ databases">
        <title>Minimal conservation of predation-associated metabolite biosynthetic gene clusters underscores biosynthetic potential of Myxococcota including descriptions for ten novel species: Archangium lansinium sp. nov., Myxococcus landrumus sp. nov., Nannocystis bai.</title>
        <authorList>
            <person name="Ahearne A."/>
            <person name="Stevens C."/>
            <person name="Dowd S."/>
        </authorList>
    </citation>
    <scope>NUCLEOTIDE SEQUENCE [LARGE SCALE GENOMIC DNA]</scope>
    <source>
        <strain evidence="9 10">WIWO2</strain>
    </source>
</reference>
<evidence type="ECO:0000256" key="5">
    <source>
        <dbReference type="PROSITE-ProRule" id="PRU00169"/>
    </source>
</evidence>
<keyword evidence="4" id="KW-0418">Kinase</keyword>
<evidence type="ECO:0000313" key="9">
    <source>
        <dbReference type="EMBL" id="MDC0684749.1"/>
    </source>
</evidence>
<dbReference type="InterPro" id="IPR003018">
    <property type="entry name" value="GAF"/>
</dbReference>
<evidence type="ECO:0000259" key="8">
    <source>
        <dbReference type="PROSITE" id="PS50113"/>
    </source>
</evidence>
<name>A0ABT5CG16_9BACT</name>
<dbReference type="InterPro" id="IPR000014">
    <property type="entry name" value="PAS"/>
</dbReference>
<dbReference type="CDD" id="cd00082">
    <property type="entry name" value="HisKA"/>
    <property type="match status" value="1"/>
</dbReference>
<dbReference type="Proteomes" id="UP001217485">
    <property type="component" value="Unassembled WGS sequence"/>
</dbReference>
<evidence type="ECO:0000313" key="10">
    <source>
        <dbReference type="Proteomes" id="UP001217485"/>
    </source>
</evidence>
<keyword evidence="10" id="KW-1185">Reference proteome</keyword>
<evidence type="ECO:0000256" key="1">
    <source>
        <dbReference type="ARBA" id="ARBA00000085"/>
    </source>
</evidence>
<dbReference type="PROSITE" id="PS50110">
    <property type="entry name" value="RESPONSE_REGULATORY"/>
    <property type="match status" value="1"/>
</dbReference>
<dbReference type="Gene3D" id="3.30.450.20">
    <property type="entry name" value="PAS domain"/>
    <property type="match status" value="2"/>
</dbReference>
<dbReference type="Pfam" id="PF00072">
    <property type="entry name" value="Response_reg"/>
    <property type="match status" value="1"/>
</dbReference>
<proteinExistence type="predicted"/>
<protein>
    <recommendedName>
        <fullName evidence="2">histidine kinase</fullName>
        <ecNumber evidence="2">2.7.13.3</ecNumber>
    </recommendedName>
</protein>
<evidence type="ECO:0000256" key="2">
    <source>
        <dbReference type="ARBA" id="ARBA00012438"/>
    </source>
</evidence>
<dbReference type="PROSITE" id="PS50113">
    <property type="entry name" value="PAC"/>
    <property type="match status" value="1"/>
</dbReference>
<evidence type="ECO:0000259" key="6">
    <source>
        <dbReference type="PROSITE" id="PS50110"/>
    </source>
</evidence>
<dbReference type="InterPro" id="IPR003661">
    <property type="entry name" value="HisK_dim/P_dom"/>
</dbReference>
<dbReference type="InterPro" id="IPR029016">
    <property type="entry name" value="GAF-like_dom_sf"/>
</dbReference>
<sequence length="673" mass="74345">MPRRDPVLVVDDDAVSRQMLLHALADAGIEAVAVTSGADALAWLKASVPALVLLDLVMPPPDGYVVLSAVRDAPRTQDVPVVVLTALDADEEVARAFELGADDFIRKPFRPAELIARIRGQLRIRDYVDALARKEHDAKVVLELTQALSSTLDFRNILFTVVRRIAEVARVDRCSIVLVRDAGDVGYVVAASDDKELRDLPIDLGKYPEIQRVMRTGDVLVIDDAKAHPLFDIVRAELPENAFRSLALLPILFEDKPLGVLFLRGRQPVAPHAHELSLARTVASATAIALRNARILQSLRDQTQQSTFARFEAERRLKALQRYADFFYSTADGIVVVDPDGHILFSNPRAQAITGRTAEDLERANLADLVDAREHPLLEEIRAGFAKGSFPHMVDFTVRRGEHERLILSFSFSSVLREESGAVLVSFRDVTTERATEAELTKTKEFLERVIDSSVDAIVSADMEGVVLLFNRAAERIYGYDAKEVVGVMNARALYPDHNAEHIMRLIHAKEHGGPGRLEGYRTEVLARDGSRIPVHLSAALIFENGVPVGSVGIFTDLRERMRMEARLTEAQEELRAREKQAIIAELAGAAAHELNQPLTSVLGYAELICRRIDDASPIKGAAATIRSEAERMAEIVRKIGKITRYETKSYVGAAKIIDLDRSSGDDPNRVIG</sequence>
<dbReference type="Gene3D" id="1.10.287.130">
    <property type="match status" value="1"/>
</dbReference>
<dbReference type="SUPFAM" id="SSF55785">
    <property type="entry name" value="PYP-like sensor domain (PAS domain)"/>
    <property type="match status" value="2"/>
</dbReference>